<dbReference type="GO" id="GO:0005737">
    <property type="term" value="C:cytoplasm"/>
    <property type="evidence" value="ECO:0007669"/>
    <property type="project" value="UniProtKB-SubCell"/>
</dbReference>
<protein>
    <recommendedName>
        <fullName evidence="4">Probable transcriptional regulatory protein CO003_01675</fullName>
    </recommendedName>
</protein>
<evidence type="ECO:0000313" key="7">
    <source>
        <dbReference type="EMBL" id="PIW74639.1"/>
    </source>
</evidence>
<dbReference type="PANTHER" id="PTHR12532">
    <property type="entry name" value="TRANSLATIONAL ACTIVATOR OF CYTOCHROME C OXIDASE 1"/>
    <property type="match status" value="1"/>
</dbReference>
<evidence type="ECO:0000256" key="4">
    <source>
        <dbReference type="HAMAP-Rule" id="MF_00693"/>
    </source>
</evidence>
<dbReference type="InterPro" id="IPR017856">
    <property type="entry name" value="Integrase-like_N"/>
</dbReference>
<dbReference type="PANTHER" id="PTHR12532:SF0">
    <property type="entry name" value="TRANSLATIONAL ACTIVATOR OF CYTOCHROME C OXIDASE 1"/>
    <property type="match status" value="1"/>
</dbReference>
<feature type="domain" description="TACO1/YebC-like N-terminal" evidence="6">
    <location>
        <begin position="5"/>
        <end position="75"/>
    </location>
</feature>
<comment type="subcellular location">
    <subcellularLocation>
        <location evidence="4">Cytoplasm</location>
    </subcellularLocation>
</comment>
<keyword evidence="4 7" id="KW-0238">DNA-binding</keyword>
<dbReference type="AlphaFoldDB" id="A0A2M7IDT6"/>
<feature type="domain" description="TACO1/YebC-like second and third" evidence="5">
    <location>
        <begin position="141"/>
        <end position="178"/>
    </location>
</feature>
<gene>
    <name evidence="7" type="ORF">CO003_01675</name>
</gene>
<dbReference type="HAMAP" id="MF_00693">
    <property type="entry name" value="Transcrip_reg_TACO1"/>
    <property type="match status" value="1"/>
</dbReference>
<dbReference type="Gene3D" id="1.10.10.200">
    <property type="match status" value="1"/>
</dbReference>
<evidence type="ECO:0000256" key="2">
    <source>
        <dbReference type="ARBA" id="ARBA00023015"/>
    </source>
</evidence>
<dbReference type="InterPro" id="IPR048300">
    <property type="entry name" value="TACO1_YebC-like_2nd/3rd_dom"/>
</dbReference>
<evidence type="ECO:0000256" key="1">
    <source>
        <dbReference type="ARBA" id="ARBA00008724"/>
    </source>
</evidence>
<organism evidence="7 8">
    <name type="scientific">Candidatus Portnoybacteria bacterium CG_4_8_14_3_um_filter_44_15</name>
    <dbReference type="NCBI Taxonomy" id="1974803"/>
    <lineage>
        <taxon>Bacteria</taxon>
        <taxon>Candidatus Portnoyibacteriota</taxon>
    </lineage>
</organism>
<comment type="similarity">
    <text evidence="1 4">Belongs to the TACO1 family.</text>
</comment>
<sequence>MSGHSHWHNIKFKKELTDKKRGKTLSKISRLITVAAKEKGADPETNPKLKLAIEKAKEVNMPKDNVEKAIKRSSEQTEGSQIEEILYEAYGPGGVALIIEGITDNKNRTIAEIRHILTKFGGKLAESGSVRYMFDKKGPDWLPKYPMEIADDKTKKQLENLFEALDENDDIQEIYSNLKNF</sequence>
<dbReference type="SUPFAM" id="SSF75625">
    <property type="entry name" value="YebC-like"/>
    <property type="match status" value="1"/>
</dbReference>
<dbReference type="Pfam" id="PF01709">
    <property type="entry name" value="Transcrip_reg"/>
    <property type="match status" value="2"/>
</dbReference>
<dbReference type="GO" id="GO:0003677">
    <property type="term" value="F:DNA binding"/>
    <property type="evidence" value="ECO:0007669"/>
    <property type="project" value="UniProtKB-UniRule"/>
</dbReference>
<dbReference type="Proteomes" id="UP000231673">
    <property type="component" value="Unassembled WGS sequence"/>
</dbReference>
<dbReference type="Pfam" id="PF20772">
    <property type="entry name" value="TACO1_YebC_N"/>
    <property type="match status" value="1"/>
</dbReference>
<dbReference type="GO" id="GO:0006355">
    <property type="term" value="P:regulation of DNA-templated transcription"/>
    <property type="evidence" value="ECO:0007669"/>
    <property type="project" value="UniProtKB-UniRule"/>
</dbReference>
<dbReference type="FunFam" id="1.10.10.200:FF:000002">
    <property type="entry name" value="Probable transcriptional regulatory protein CLM62_37755"/>
    <property type="match status" value="1"/>
</dbReference>
<dbReference type="InterPro" id="IPR049083">
    <property type="entry name" value="TACO1_YebC_N"/>
</dbReference>
<evidence type="ECO:0000259" key="5">
    <source>
        <dbReference type="Pfam" id="PF01709"/>
    </source>
</evidence>
<proteinExistence type="inferred from homology"/>
<evidence type="ECO:0000259" key="6">
    <source>
        <dbReference type="Pfam" id="PF20772"/>
    </source>
</evidence>
<keyword evidence="4" id="KW-0963">Cytoplasm</keyword>
<keyword evidence="3 4" id="KW-0804">Transcription</keyword>
<dbReference type="EMBL" id="PFGW01000034">
    <property type="protein sequence ID" value="PIW74639.1"/>
    <property type="molecule type" value="Genomic_DNA"/>
</dbReference>
<dbReference type="Gene3D" id="3.30.70.980">
    <property type="match status" value="1"/>
</dbReference>
<dbReference type="InterPro" id="IPR026564">
    <property type="entry name" value="Transcrip_reg_TACO1-like_dom3"/>
</dbReference>
<evidence type="ECO:0000313" key="8">
    <source>
        <dbReference type="Proteomes" id="UP000231673"/>
    </source>
</evidence>
<accession>A0A2M7IDT6</accession>
<dbReference type="InterPro" id="IPR029072">
    <property type="entry name" value="YebC-like"/>
</dbReference>
<feature type="domain" description="TACO1/YebC-like second and third" evidence="5">
    <location>
        <begin position="83"/>
        <end position="138"/>
    </location>
</feature>
<keyword evidence="2 4" id="KW-0805">Transcription regulation</keyword>
<name>A0A2M7IDT6_9BACT</name>
<reference evidence="8" key="1">
    <citation type="submission" date="2017-09" db="EMBL/GenBank/DDBJ databases">
        <title>Depth-based differentiation of microbial function through sediment-hosted aquifers and enrichment of novel symbionts in the deep terrestrial subsurface.</title>
        <authorList>
            <person name="Probst A.J."/>
            <person name="Ladd B."/>
            <person name="Jarett J.K."/>
            <person name="Geller-Mcgrath D.E."/>
            <person name="Sieber C.M.K."/>
            <person name="Emerson J.B."/>
            <person name="Anantharaman K."/>
            <person name="Thomas B.C."/>
            <person name="Malmstrom R."/>
            <person name="Stieglmeier M."/>
            <person name="Klingl A."/>
            <person name="Woyke T."/>
            <person name="Ryan C.M."/>
            <person name="Banfield J.F."/>
        </authorList>
    </citation>
    <scope>NUCLEOTIDE SEQUENCE [LARGE SCALE GENOMIC DNA]</scope>
</reference>
<comment type="caution">
    <text evidence="7">The sequence shown here is derived from an EMBL/GenBank/DDBJ whole genome shotgun (WGS) entry which is preliminary data.</text>
</comment>
<evidence type="ECO:0000256" key="3">
    <source>
        <dbReference type="ARBA" id="ARBA00023163"/>
    </source>
</evidence>
<dbReference type="InterPro" id="IPR002876">
    <property type="entry name" value="Transcrip_reg_TACO1-like"/>
</dbReference>